<dbReference type="AlphaFoldDB" id="A0A9K3IB23"/>
<organism evidence="1 2">
    <name type="scientific">Helianthus annuus</name>
    <name type="common">Common sunflower</name>
    <dbReference type="NCBI Taxonomy" id="4232"/>
    <lineage>
        <taxon>Eukaryota</taxon>
        <taxon>Viridiplantae</taxon>
        <taxon>Streptophyta</taxon>
        <taxon>Embryophyta</taxon>
        <taxon>Tracheophyta</taxon>
        <taxon>Spermatophyta</taxon>
        <taxon>Magnoliopsida</taxon>
        <taxon>eudicotyledons</taxon>
        <taxon>Gunneridae</taxon>
        <taxon>Pentapetalae</taxon>
        <taxon>asterids</taxon>
        <taxon>campanulids</taxon>
        <taxon>Asterales</taxon>
        <taxon>Asteraceae</taxon>
        <taxon>Asteroideae</taxon>
        <taxon>Heliantheae alliance</taxon>
        <taxon>Heliantheae</taxon>
        <taxon>Helianthus</taxon>
    </lineage>
</organism>
<gene>
    <name evidence="1" type="ORF">HanXRQr2_Chr09g0417111</name>
</gene>
<reference evidence="1" key="1">
    <citation type="journal article" date="2017" name="Nature">
        <title>The sunflower genome provides insights into oil metabolism, flowering and Asterid evolution.</title>
        <authorList>
            <person name="Badouin H."/>
            <person name="Gouzy J."/>
            <person name="Grassa C.J."/>
            <person name="Murat F."/>
            <person name="Staton S.E."/>
            <person name="Cottret L."/>
            <person name="Lelandais-Briere C."/>
            <person name="Owens G.L."/>
            <person name="Carrere S."/>
            <person name="Mayjonade B."/>
            <person name="Legrand L."/>
            <person name="Gill N."/>
            <person name="Kane N.C."/>
            <person name="Bowers J.E."/>
            <person name="Hubner S."/>
            <person name="Bellec A."/>
            <person name="Berard A."/>
            <person name="Berges H."/>
            <person name="Blanchet N."/>
            <person name="Boniface M.C."/>
            <person name="Brunel D."/>
            <person name="Catrice O."/>
            <person name="Chaidir N."/>
            <person name="Claudel C."/>
            <person name="Donnadieu C."/>
            <person name="Faraut T."/>
            <person name="Fievet G."/>
            <person name="Helmstetter N."/>
            <person name="King M."/>
            <person name="Knapp S.J."/>
            <person name="Lai Z."/>
            <person name="Le Paslier M.C."/>
            <person name="Lippi Y."/>
            <person name="Lorenzon L."/>
            <person name="Mandel J.R."/>
            <person name="Marage G."/>
            <person name="Marchand G."/>
            <person name="Marquand E."/>
            <person name="Bret-Mestries E."/>
            <person name="Morien E."/>
            <person name="Nambeesan S."/>
            <person name="Nguyen T."/>
            <person name="Pegot-Espagnet P."/>
            <person name="Pouilly N."/>
            <person name="Raftis F."/>
            <person name="Sallet E."/>
            <person name="Schiex T."/>
            <person name="Thomas J."/>
            <person name="Vandecasteele C."/>
            <person name="Vares D."/>
            <person name="Vear F."/>
            <person name="Vautrin S."/>
            <person name="Crespi M."/>
            <person name="Mangin B."/>
            <person name="Burke J.M."/>
            <person name="Salse J."/>
            <person name="Munos S."/>
            <person name="Vincourt P."/>
            <person name="Rieseberg L.H."/>
            <person name="Langlade N.B."/>
        </authorList>
    </citation>
    <scope>NUCLEOTIDE SEQUENCE</scope>
    <source>
        <tissue evidence="1">Leaves</tissue>
    </source>
</reference>
<reference evidence="1" key="2">
    <citation type="submission" date="2020-06" db="EMBL/GenBank/DDBJ databases">
        <title>Helianthus annuus Genome sequencing and assembly Release 2.</title>
        <authorList>
            <person name="Gouzy J."/>
            <person name="Langlade N."/>
            <person name="Munos S."/>
        </authorList>
    </citation>
    <scope>NUCLEOTIDE SEQUENCE</scope>
    <source>
        <tissue evidence="1">Leaves</tissue>
    </source>
</reference>
<accession>A0A9K3IB23</accession>
<keyword evidence="2" id="KW-1185">Reference proteome</keyword>
<protein>
    <submittedName>
        <fullName evidence="1">Uncharacterized protein</fullName>
    </submittedName>
</protein>
<dbReference type="Proteomes" id="UP000215914">
    <property type="component" value="Unassembled WGS sequence"/>
</dbReference>
<dbReference type="EMBL" id="MNCJ02000324">
    <property type="protein sequence ID" value="KAF5793410.1"/>
    <property type="molecule type" value="Genomic_DNA"/>
</dbReference>
<proteinExistence type="predicted"/>
<dbReference type="Gramene" id="mRNA:HanXRQr2_Chr09g0417111">
    <property type="protein sequence ID" value="CDS:HanXRQr2_Chr09g0417111.1"/>
    <property type="gene ID" value="HanXRQr2_Chr09g0417111"/>
</dbReference>
<evidence type="ECO:0000313" key="2">
    <source>
        <dbReference type="Proteomes" id="UP000215914"/>
    </source>
</evidence>
<sequence length="66" mass="7624">MMPMEEKKVERFLNSPPQSVWTVFSLVENCLSAIVTNCLKVSKTSDLRFNGNSHINLEKWSTHNKK</sequence>
<comment type="caution">
    <text evidence="1">The sequence shown here is derived from an EMBL/GenBank/DDBJ whole genome shotgun (WGS) entry which is preliminary data.</text>
</comment>
<evidence type="ECO:0000313" key="1">
    <source>
        <dbReference type="EMBL" id="KAF5793410.1"/>
    </source>
</evidence>
<name>A0A9K3IB23_HELAN</name>